<dbReference type="EMBL" id="OU895879">
    <property type="protein sequence ID" value="CAG9807936.1"/>
    <property type="molecule type" value="Genomic_DNA"/>
</dbReference>
<reference evidence="1" key="1">
    <citation type="submission" date="2022-01" db="EMBL/GenBank/DDBJ databases">
        <authorList>
            <person name="King R."/>
        </authorList>
    </citation>
    <scope>NUCLEOTIDE SEQUENCE</scope>
</reference>
<reference evidence="1" key="2">
    <citation type="submission" date="2022-10" db="EMBL/GenBank/DDBJ databases">
        <authorList>
            <consortium name="ENA_rothamsted_submissions"/>
            <consortium name="culmorum"/>
            <person name="King R."/>
        </authorList>
    </citation>
    <scope>NUCLEOTIDE SEQUENCE</scope>
</reference>
<evidence type="ECO:0000313" key="1">
    <source>
        <dbReference type="EMBL" id="CAG9807936.1"/>
    </source>
</evidence>
<dbReference type="PANTHER" id="PTHR20997">
    <property type="entry name" value="EG:BACR42I17.2 PROTEIN-RELATED"/>
    <property type="match status" value="1"/>
</dbReference>
<name>A0A9N9WXP1_9DIPT</name>
<proteinExistence type="predicted"/>
<protein>
    <submittedName>
        <fullName evidence="1">Uncharacterized protein</fullName>
    </submittedName>
</protein>
<dbReference type="Pfam" id="PF07165">
    <property type="entry name" value="DUF1397"/>
    <property type="match status" value="1"/>
</dbReference>
<dbReference type="PANTHER" id="PTHR20997:SF2">
    <property type="entry name" value="EG:BACR42I17.2 PROTEIN-RELATED"/>
    <property type="match status" value="1"/>
</dbReference>
<dbReference type="AlphaFoldDB" id="A0A9N9WXP1"/>
<accession>A0A9N9WXP1</accession>
<evidence type="ECO:0000313" key="2">
    <source>
        <dbReference type="Proteomes" id="UP001153620"/>
    </source>
</evidence>
<dbReference type="InterPro" id="IPR009832">
    <property type="entry name" value="DUF1397"/>
</dbReference>
<dbReference type="OrthoDB" id="6512861at2759"/>
<keyword evidence="2" id="KW-1185">Reference proteome</keyword>
<dbReference type="Proteomes" id="UP001153620">
    <property type="component" value="Chromosome 3"/>
</dbReference>
<sequence length="310" mass="34763">MSLQNIKLHIITIIIAIIIQPDINVYGALNTSEINEFKNSVVNNLPEGITMLPELKDIDVGEGIKQASDIFKQKCIENSGSDAAFEEASQALSTLMECVQNIIDFSNIQQEIEEAKPNGNLDTVFNKYCNKRNDGVACVDTFTTSIDPCLTQEEKDQKTVFINITKSLLEFICHENGNQIALFIAEEGPECFESKRDNLLNCFNKTMGKYVKDEMPTIENLPTLVIKEENCVDMDKLEECVVFELEQCKESTPANLVEALFRFVRKETPCGKKKIGTNPNSSENVKLSVALFGTWIMATLINVILMPHSY</sequence>
<gene>
    <name evidence="1" type="ORF">CHIRRI_LOCUS10782</name>
</gene>
<organism evidence="1 2">
    <name type="scientific">Chironomus riparius</name>
    <dbReference type="NCBI Taxonomy" id="315576"/>
    <lineage>
        <taxon>Eukaryota</taxon>
        <taxon>Metazoa</taxon>
        <taxon>Ecdysozoa</taxon>
        <taxon>Arthropoda</taxon>
        <taxon>Hexapoda</taxon>
        <taxon>Insecta</taxon>
        <taxon>Pterygota</taxon>
        <taxon>Neoptera</taxon>
        <taxon>Endopterygota</taxon>
        <taxon>Diptera</taxon>
        <taxon>Nematocera</taxon>
        <taxon>Chironomoidea</taxon>
        <taxon>Chironomidae</taxon>
        <taxon>Chironominae</taxon>
        <taxon>Chironomus</taxon>
    </lineage>
</organism>